<dbReference type="AlphaFoldDB" id="A0A2K4DPH2"/>
<reference evidence="3" key="2">
    <citation type="submission" date="2018-03" db="EMBL/GenBank/DDBJ databases">
        <authorList>
            <person name="Keele B.F."/>
        </authorList>
    </citation>
    <scope>NUCLEOTIDE SEQUENCE</scope>
    <source>
        <strain evidence="3">SNUC 761</strain>
    </source>
</reference>
<gene>
    <name evidence="3" type="primary">dprA</name>
    <name evidence="3" type="ORF">BUY44_02680</name>
    <name evidence="4" type="ORF">BUY47_05205</name>
</gene>
<dbReference type="Proteomes" id="UP000242547">
    <property type="component" value="Unassembled WGS sequence"/>
</dbReference>
<evidence type="ECO:0000313" key="4">
    <source>
        <dbReference type="EMBL" id="PTF14343.1"/>
    </source>
</evidence>
<keyword evidence="5" id="KW-1185">Reference proteome</keyword>
<evidence type="ECO:0000313" key="5">
    <source>
        <dbReference type="Proteomes" id="UP000242088"/>
    </source>
</evidence>
<dbReference type="Pfam" id="PF02481">
    <property type="entry name" value="DNA_processg_A"/>
    <property type="match status" value="1"/>
</dbReference>
<dbReference type="RefSeq" id="WP_103166258.1">
    <property type="nucleotide sequence ID" value="NZ_JAHCOY010000001.1"/>
</dbReference>
<dbReference type="OrthoDB" id="9785707at2"/>
<evidence type="ECO:0000313" key="6">
    <source>
        <dbReference type="Proteomes" id="UP000242547"/>
    </source>
</evidence>
<dbReference type="Proteomes" id="UP000242088">
    <property type="component" value="Unassembled WGS sequence"/>
</dbReference>
<evidence type="ECO:0000256" key="1">
    <source>
        <dbReference type="ARBA" id="ARBA00006525"/>
    </source>
</evidence>
<evidence type="ECO:0000313" key="3">
    <source>
        <dbReference type="EMBL" id="PTE74177.1"/>
    </source>
</evidence>
<comment type="similarity">
    <text evidence="1">Belongs to the DprA/Smf family.</text>
</comment>
<dbReference type="GeneID" id="48888168"/>
<dbReference type="InterPro" id="IPR003488">
    <property type="entry name" value="DprA"/>
</dbReference>
<proteinExistence type="inferred from homology"/>
<comment type="caution">
    <text evidence="3">The sequence shown here is derived from an EMBL/GenBank/DDBJ whole genome shotgun (WGS) entry which is preliminary data.</text>
</comment>
<dbReference type="EMBL" id="PYZL01000010">
    <property type="protein sequence ID" value="PTE74177.1"/>
    <property type="molecule type" value="Genomic_DNA"/>
</dbReference>
<feature type="domain" description="Smf/DprA SLOG" evidence="2">
    <location>
        <begin position="77"/>
        <end position="284"/>
    </location>
</feature>
<reference evidence="5 6" key="1">
    <citation type="journal article" date="2016" name="Front. Microbiol.">
        <title>Comprehensive Phylogenetic Analysis of Bovine Non-aureus Staphylococci Species Based on Whole-Genome Sequencing.</title>
        <authorList>
            <person name="Naushad S."/>
            <person name="Barkema H.W."/>
            <person name="Luby C."/>
            <person name="Condas L.A."/>
            <person name="Nobrega D.B."/>
            <person name="Carson D.A."/>
            <person name="De Buck J."/>
        </authorList>
    </citation>
    <scope>NUCLEOTIDE SEQUENCE [LARGE SCALE GENOMIC DNA]</scope>
    <source>
        <strain evidence="4 5">SNUC 1409</strain>
        <strain evidence="3 6">SNUC 761</strain>
    </source>
</reference>
<accession>A0A2K4DPH2</accession>
<dbReference type="EMBL" id="PYZI01000004">
    <property type="protein sequence ID" value="PTF14343.1"/>
    <property type="molecule type" value="Genomic_DNA"/>
</dbReference>
<protein>
    <submittedName>
        <fullName evidence="3">DNA-protecting protein DprA</fullName>
    </submittedName>
</protein>
<reference evidence="4" key="3">
    <citation type="submission" date="2018-03" db="EMBL/GenBank/DDBJ databases">
        <authorList>
            <person name="Naushad S."/>
        </authorList>
    </citation>
    <scope>NUCLEOTIDE SEQUENCE</scope>
    <source>
        <strain evidence="4">SNUC 1409</strain>
    </source>
</reference>
<evidence type="ECO:0000259" key="2">
    <source>
        <dbReference type="Pfam" id="PF02481"/>
    </source>
</evidence>
<organism evidence="3 6">
    <name type="scientific">Staphylococcus devriesei</name>
    <dbReference type="NCBI Taxonomy" id="586733"/>
    <lineage>
        <taxon>Bacteria</taxon>
        <taxon>Bacillati</taxon>
        <taxon>Bacillota</taxon>
        <taxon>Bacilli</taxon>
        <taxon>Bacillales</taxon>
        <taxon>Staphylococcaceae</taxon>
        <taxon>Staphylococcus</taxon>
    </lineage>
</organism>
<name>A0A2K4DPH2_9STAP</name>
<dbReference type="Gene3D" id="3.40.50.450">
    <property type="match status" value="1"/>
</dbReference>
<dbReference type="SUPFAM" id="SSF102405">
    <property type="entry name" value="MCP/YpsA-like"/>
    <property type="match status" value="1"/>
</dbReference>
<dbReference type="NCBIfam" id="TIGR00732">
    <property type="entry name" value="dprA"/>
    <property type="match status" value="1"/>
</dbReference>
<sequence length="287" mass="32989">MNNDHLLLKMIWAGYSTQQVHHLLKLNPELLTYSYRDQLDTLKTWEQLYSHKKLIDYVSNLEVNKILTYLKSHNINYLTSFNSLYPSLLKEIYDYPLILFYRGNPRLFNTTYTLGVVGSRNATTYSADALRYLFSHFPIDPPLTIISGLAIGADSLAHYYALKYSLPTIAVLGYGHLKHYPKETWKLRNIIEEKGLVISEYPPFKNIARYHFPQRNRLISGLSRGVLITEARIKSGSQITIDCAIEQNRNVYVLPGSMFNPLTKGNLLRAQEGAMIVSEAEDILCDY</sequence>
<dbReference type="GO" id="GO:0009294">
    <property type="term" value="P:DNA-mediated transformation"/>
    <property type="evidence" value="ECO:0007669"/>
    <property type="project" value="InterPro"/>
</dbReference>
<dbReference type="PANTHER" id="PTHR43022:SF1">
    <property type="entry name" value="PROTEIN SMF"/>
    <property type="match status" value="1"/>
</dbReference>
<dbReference type="InterPro" id="IPR057666">
    <property type="entry name" value="DrpA_SLOG"/>
</dbReference>
<dbReference type="PANTHER" id="PTHR43022">
    <property type="entry name" value="PROTEIN SMF"/>
    <property type="match status" value="1"/>
</dbReference>